<gene>
    <name evidence="2" type="ordered locus">SGRA_2228</name>
</gene>
<accession>H6L3K9</accession>
<keyword evidence="1" id="KW-0732">Signal</keyword>
<protein>
    <submittedName>
        <fullName evidence="2">Uncharacterized protein</fullName>
    </submittedName>
</protein>
<feature type="chain" id="PRO_5003603894" evidence="1">
    <location>
        <begin position="24"/>
        <end position="239"/>
    </location>
</feature>
<feature type="signal peptide" evidence="1">
    <location>
        <begin position="1"/>
        <end position="23"/>
    </location>
</feature>
<proteinExistence type="predicted"/>
<organism evidence="2 3">
    <name type="scientific">Saprospira grandis (strain Lewin)</name>
    <dbReference type="NCBI Taxonomy" id="984262"/>
    <lineage>
        <taxon>Bacteria</taxon>
        <taxon>Pseudomonadati</taxon>
        <taxon>Bacteroidota</taxon>
        <taxon>Saprospiria</taxon>
        <taxon>Saprospirales</taxon>
        <taxon>Saprospiraceae</taxon>
        <taxon>Saprospira</taxon>
    </lineage>
</organism>
<reference evidence="2 3" key="1">
    <citation type="journal article" date="2012" name="Stand. Genomic Sci.">
        <title>Complete genome sequencing and analysis of Saprospira grandis str. Lewin, a predatory marine bacterium.</title>
        <authorList>
            <person name="Saw J.H."/>
            <person name="Yuryev A."/>
            <person name="Kanbe M."/>
            <person name="Hou S."/>
            <person name="Young A.G."/>
            <person name="Aizawa S."/>
            <person name="Alam M."/>
        </authorList>
    </citation>
    <scope>NUCLEOTIDE SEQUENCE [LARGE SCALE GENOMIC DNA]</scope>
    <source>
        <strain evidence="2 3">Lewin</strain>
    </source>
</reference>
<name>H6L3K9_SAPGL</name>
<sequence>MGNLYQLLYFSIALFIASTSLSAQDQYYQNALQLVARQNEAAEQAELPLAEVAELAISLETLSQSGHEAFLFINELNIRAQQSANCYSFSLYVDPSLSDLQELRNSNNLQRGPLRLLLDTYELTIKSWKEEEGLLQLNLESPRPKNIAYIARKFSEQDNVFLVEIPSLAQKGPDIYSKKIYGGWLISYVYPYYDEQGQESTVEWQFGCNGQGEWSYLGQYGALPKNFEQKAQIIAPNNN</sequence>
<dbReference type="AlphaFoldDB" id="H6L3K9"/>
<keyword evidence="3" id="KW-1185">Reference proteome</keyword>
<dbReference type="STRING" id="984262.SGRA_2228"/>
<evidence type="ECO:0000313" key="3">
    <source>
        <dbReference type="Proteomes" id="UP000007519"/>
    </source>
</evidence>
<dbReference type="EMBL" id="CP002831">
    <property type="protein sequence ID" value="AFC24957.1"/>
    <property type="molecule type" value="Genomic_DNA"/>
</dbReference>
<evidence type="ECO:0000313" key="2">
    <source>
        <dbReference type="EMBL" id="AFC24957.1"/>
    </source>
</evidence>
<dbReference type="HOGENOM" id="CLU_1160425_0_0_10"/>
<dbReference type="KEGG" id="sgn:SGRA_2228"/>
<dbReference type="RefSeq" id="WP_015692572.1">
    <property type="nucleotide sequence ID" value="NC_016940.1"/>
</dbReference>
<dbReference type="OrthoDB" id="9819757at2"/>
<evidence type="ECO:0000256" key="1">
    <source>
        <dbReference type="SAM" id="SignalP"/>
    </source>
</evidence>
<dbReference type="Proteomes" id="UP000007519">
    <property type="component" value="Chromosome"/>
</dbReference>